<name>A0A9P1BLJ3_9DINO</name>
<protein>
    <submittedName>
        <fullName evidence="1">Uncharacterized protein</fullName>
    </submittedName>
</protein>
<dbReference type="EMBL" id="CAMXCT010000213">
    <property type="protein sequence ID" value="CAI3975584.1"/>
    <property type="molecule type" value="Genomic_DNA"/>
</dbReference>
<dbReference type="AlphaFoldDB" id="A0A9P1BLJ3"/>
<accession>A0A9P1BLJ3</accession>
<evidence type="ECO:0000313" key="1">
    <source>
        <dbReference type="EMBL" id="CAI3975584.1"/>
    </source>
</evidence>
<evidence type="ECO:0000313" key="3">
    <source>
        <dbReference type="Proteomes" id="UP001152797"/>
    </source>
</evidence>
<reference evidence="1" key="1">
    <citation type="submission" date="2022-10" db="EMBL/GenBank/DDBJ databases">
        <authorList>
            <person name="Chen Y."/>
            <person name="Dougan E. K."/>
            <person name="Chan C."/>
            <person name="Rhodes N."/>
            <person name="Thang M."/>
        </authorList>
    </citation>
    <scope>NUCLEOTIDE SEQUENCE</scope>
</reference>
<dbReference type="EMBL" id="CAMXCT020000213">
    <property type="protein sequence ID" value="CAL1128959.1"/>
    <property type="molecule type" value="Genomic_DNA"/>
</dbReference>
<proteinExistence type="predicted"/>
<dbReference type="EMBL" id="CAMXCT030000213">
    <property type="protein sequence ID" value="CAL4762896.1"/>
    <property type="molecule type" value="Genomic_DNA"/>
</dbReference>
<reference evidence="2" key="2">
    <citation type="submission" date="2024-04" db="EMBL/GenBank/DDBJ databases">
        <authorList>
            <person name="Chen Y."/>
            <person name="Shah S."/>
            <person name="Dougan E. K."/>
            <person name="Thang M."/>
            <person name="Chan C."/>
        </authorList>
    </citation>
    <scope>NUCLEOTIDE SEQUENCE [LARGE SCALE GENOMIC DNA]</scope>
</reference>
<organism evidence="1">
    <name type="scientific">Cladocopium goreaui</name>
    <dbReference type="NCBI Taxonomy" id="2562237"/>
    <lineage>
        <taxon>Eukaryota</taxon>
        <taxon>Sar</taxon>
        <taxon>Alveolata</taxon>
        <taxon>Dinophyceae</taxon>
        <taxon>Suessiales</taxon>
        <taxon>Symbiodiniaceae</taxon>
        <taxon>Cladocopium</taxon>
    </lineage>
</organism>
<sequence length="120" mass="13474">MGLTSCEAKECRLLLTGTRVGPQQTKSLNRLMHGCKALRVAVLRKHQELEKVWPLALECLCSLSTRLQVKPSRRQRFSYSSHSVDGIFPGICPKLLLKMSDKTSKTLQRMLCRAPGPKVP</sequence>
<keyword evidence="3" id="KW-1185">Reference proteome</keyword>
<comment type="caution">
    <text evidence="1">The sequence shown here is derived from an EMBL/GenBank/DDBJ whole genome shotgun (WGS) entry which is preliminary data.</text>
</comment>
<evidence type="ECO:0000313" key="2">
    <source>
        <dbReference type="EMBL" id="CAL1128959.1"/>
    </source>
</evidence>
<dbReference type="Proteomes" id="UP001152797">
    <property type="component" value="Unassembled WGS sequence"/>
</dbReference>
<gene>
    <name evidence="1" type="ORF">C1SCF055_LOCUS3884</name>
</gene>